<dbReference type="GO" id="GO:0005886">
    <property type="term" value="C:plasma membrane"/>
    <property type="evidence" value="ECO:0007669"/>
    <property type="project" value="TreeGrafter"/>
</dbReference>
<protein>
    <submittedName>
        <fullName evidence="3">Uncharacterized protein</fullName>
    </submittedName>
</protein>
<evidence type="ECO:0000256" key="2">
    <source>
        <dbReference type="SAM" id="MobiDB-lite"/>
    </source>
</evidence>
<feature type="region of interest" description="Disordered" evidence="2">
    <location>
        <begin position="188"/>
        <end position="269"/>
    </location>
</feature>
<feature type="compositionally biased region" description="Basic residues" evidence="2">
    <location>
        <begin position="188"/>
        <end position="204"/>
    </location>
</feature>
<dbReference type="GO" id="GO:0072659">
    <property type="term" value="P:protein localization to plasma membrane"/>
    <property type="evidence" value="ECO:0007669"/>
    <property type="project" value="TreeGrafter"/>
</dbReference>
<evidence type="ECO:0000313" key="4">
    <source>
        <dbReference type="Proteomes" id="UP000054408"/>
    </source>
</evidence>
<dbReference type="PANTHER" id="PTHR12444:SF8">
    <property type="entry name" value="PROTEIN EFR3 HOMOLOG CMP44E"/>
    <property type="match status" value="1"/>
</dbReference>
<evidence type="ECO:0000313" key="3">
    <source>
        <dbReference type="EMBL" id="KNC50001.1"/>
    </source>
</evidence>
<organism evidence="3 4">
    <name type="scientific">Thecamonas trahens ATCC 50062</name>
    <dbReference type="NCBI Taxonomy" id="461836"/>
    <lineage>
        <taxon>Eukaryota</taxon>
        <taxon>Apusozoa</taxon>
        <taxon>Apusomonadida</taxon>
        <taxon>Apusomonadidae</taxon>
        <taxon>Thecamonas</taxon>
    </lineage>
</organism>
<feature type="region of interest" description="Disordered" evidence="2">
    <location>
        <begin position="672"/>
        <end position="703"/>
    </location>
</feature>
<dbReference type="InterPro" id="IPR016024">
    <property type="entry name" value="ARM-type_fold"/>
</dbReference>
<dbReference type="InterPro" id="IPR049152">
    <property type="entry name" value="EFR3-like_ARM"/>
</dbReference>
<sequence length="990" mass="104619">MPTKAVSNLVDYAEEFPKKLSPISQALRKRAVKDLATSRTPWVVLAASVLEVLVAELPQHLALFAADVVAVIEMMLESNVYELQSKGAAVFVTYASHLDAELYSRHKWTTFVEYFSAMCWKQLATGSPLVRPGLLGLRAVISQSAILDTELVDVLSSIVPAIVSNMSRNDSTLPDELLAAHPFVSGAVRRRRSGGGRGGRRRSGRAGGGGGRRGKRRRRRRQASKRDDDSMVSVDKPSSSSSWSSATASRDAAGSGTTSRSDAAGSDASASDVSLDDVALSAVGVDLSRERIDELTEAELAGLALYEMGAHANSSTLRTIIRTLLDYFTTGEMWTESGVFIGKVMRILMAAVGVSYRYVPVQSALEYLPAVPHTATKARIVDLACSLLATSRVPLDTSTALQVLNQLVATLAGARGELRKAIVNGVLTLAQALPTSSERLELLLFLGSKLSFCAADEAAVPLLDAATAVASTLAAIAPAKIAFLEPLLDALTVAASAPSTANRVRVHKVYAHLFSVAAENQGFEAKYGSQVRYAMYFLITQRRIVVHPCDLAAMAETLAVLLRTALVDEVAQTVPMLFKLQEKASTLPPPLASSVHTFIGGYLRALGERVQSAELVDHVDRVAAARSTAGLICPYVALDADAGDAARLYLATETSKYPAHVVTVLEDFLAAAGGGSGSDSEASPRGSEGRRSRRKRKSRRARAAARAIDPIVPPLFEKEVVVSCLLSADVIRDADINVEQVLDSGWSSAQIAKEHQTILARRKHKQHLFHKLAAMAGMFTSLHKAAKEAGLDSAARRNDLAASDVELFADMFRDGASLAAPPDARSASMPVSVALHQSHDAMAASCAATRGARLDRAAILLGDVETAASDALVGQSTAALALGGSSELDESESEAGTTVLATTSRGGYGMAFPSLSRYSAFSGPPAHGPDGQGSGGMAGVLAVRRTPALPAGVTLVQNDSSLTPMQNMSATFDFTTWAARTSGGPLKFAE</sequence>
<dbReference type="PANTHER" id="PTHR12444">
    <property type="entry name" value="PROTEIN EFR3 HOMOLOG CMP44E"/>
    <property type="match status" value="1"/>
</dbReference>
<comment type="similarity">
    <text evidence="1">Belongs to the EFR3 family.</text>
</comment>
<feature type="compositionally biased region" description="Basic residues" evidence="2">
    <location>
        <begin position="691"/>
        <end position="703"/>
    </location>
</feature>
<name>A0A0L0DD14_THETB</name>
<gene>
    <name evidence="3" type="ORF">AMSG_05758</name>
</gene>
<dbReference type="Pfam" id="PF21052">
    <property type="entry name" value="EFR3_ARM"/>
    <property type="match status" value="1"/>
</dbReference>
<evidence type="ECO:0000256" key="1">
    <source>
        <dbReference type="ARBA" id="ARBA00010216"/>
    </source>
</evidence>
<dbReference type="RefSeq" id="XP_013757170.1">
    <property type="nucleotide sequence ID" value="XM_013901716.1"/>
</dbReference>
<dbReference type="SUPFAM" id="SSF48371">
    <property type="entry name" value="ARM repeat"/>
    <property type="match status" value="1"/>
</dbReference>
<feature type="compositionally biased region" description="Basic residues" evidence="2">
    <location>
        <begin position="212"/>
        <end position="223"/>
    </location>
</feature>
<dbReference type="STRING" id="461836.A0A0L0DD14"/>
<keyword evidence="4" id="KW-1185">Reference proteome</keyword>
<dbReference type="EMBL" id="GL349459">
    <property type="protein sequence ID" value="KNC50001.1"/>
    <property type="molecule type" value="Genomic_DNA"/>
</dbReference>
<dbReference type="AlphaFoldDB" id="A0A0L0DD14"/>
<proteinExistence type="inferred from homology"/>
<accession>A0A0L0DD14</accession>
<dbReference type="InterPro" id="IPR051851">
    <property type="entry name" value="EFR3_Homologs"/>
</dbReference>
<dbReference type="Proteomes" id="UP000054408">
    <property type="component" value="Unassembled WGS sequence"/>
</dbReference>
<dbReference type="GeneID" id="25565092"/>
<reference evidence="3 4" key="1">
    <citation type="submission" date="2010-05" db="EMBL/GenBank/DDBJ databases">
        <title>The Genome Sequence of Thecamonas trahens ATCC 50062.</title>
        <authorList>
            <consortium name="The Broad Institute Genome Sequencing Platform"/>
            <person name="Russ C."/>
            <person name="Cuomo C."/>
            <person name="Shea T."/>
            <person name="Young S.K."/>
            <person name="Zeng Q."/>
            <person name="Koehrsen M."/>
            <person name="Haas B."/>
            <person name="Borodovsky M."/>
            <person name="Guigo R."/>
            <person name="Alvarado L."/>
            <person name="Berlin A."/>
            <person name="Bochicchio J."/>
            <person name="Borenstein D."/>
            <person name="Chapman S."/>
            <person name="Chen Z."/>
            <person name="Freedman E."/>
            <person name="Gellesch M."/>
            <person name="Goldberg J."/>
            <person name="Griggs A."/>
            <person name="Gujja S."/>
            <person name="Heilman E."/>
            <person name="Heiman D."/>
            <person name="Hepburn T."/>
            <person name="Howarth C."/>
            <person name="Jen D."/>
            <person name="Larson L."/>
            <person name="Mehta T."/>
            <person name="Park D."/>
            <person name="Pearson M."/>
            <person name="Roberts A."/>
            <person name="Saif S."/>
            <person name="Shenoy N."/>
            <person name="Sisk P."/>
            <person name="Stolte C."/>
            <person name="Sykes S."/>
            <person name="Thomson T."/>
            <person name="Walk T."/>
            <person name="White J."/>
            <person name="Yandava C."/>
            <person name="Burger G."/>
            <person name="Gray M.W."/>
            <person name="Holland P.W.H."/>
            <person name="King N."/>
            <person name="Lang F.B.F."/>
            <person name="Roger A.J."/>
            <person name="Ruiz-Trillo I."/>
            <person name="Lander E."/>
            <person name="Nusbaum C."/>
        </authorList>
    </citation>
    <scope>NUCLEOTIDE SEQUENCE [LARGE SCALE GENOMIC DNA]</scope>
    <source>
        <strain evidence="3 4">ATCC 50062</strain>
    </source>
</reference>
<feature type="compositionally biased region" description="Low complexity" evidence="2">
    <location>
        <begin position="231"/>
        <end position="253"/>
    </location>
</feature>